<dbReference type="EMBL" id="BKCJ010446187">
    <property type="protein sequence ID" value="GFA56299.1"/>
    <property type="molecule type" value="Genomic_DNA"/>
</dbReference>
<protein>
    <submittedName>
        <fullName evidence="3">Putative ribonuclease H-like domain-containing protein</fullName>
    </submittedName>
</protein>
<sequence>NNDKDAAFDGKEHDVNAKKPESIVIHSSSSSAQTKKQVDKTKKEDKGKSHVESFTGYRDLNAEFEDCSNNSSNEVNAVGSIVPTIGHNFINITNTFSSAGPSNTAVSPTYGKSSFIDASKIPDDPDMPELDDITYSDNKDVVGAEADFNNLESSIPVSPIPITRIHKDHLVSQIIGDMYSTTQTRSMTRAVKDQGGLLQMFDKDFHTCMFACFLSQEEPKWVLVDLPYGKRAIGTKWIYMNKKDERGIVIRNKARLVAQGHTQEEGIDYKEVFALVVRIEAIRLSLAYASFMDFMVYQMDVKSAFLYGTIEEEVYVCQPLGFEDPDHLDKVYKVVKALYGLHQAPRAWYETLATYLLENYFQKGTIDQTLFIKKQKGEILMVRIYVDDIIFGATNKDLCKSFEKLMKDKFQMSSMGELTFFLGLQVKQKKDGIFISQDKYVAEILRKFRLIEGKSSSTPMDIKKPLLKDPDGEDDSPFDLVAYLDSDYAGASLDRKSTTGGCQFLDAD</sequence>
<dbReference type="AlphaFoldDB" id="A0A699JVP3"/>
<feature type="region of interest" description="Disordered" evidence="1">
    <location>
        <begin position="1"/>
        <end position="54"/>
    </location>
</feature>
<accession>A0A699JVP3</accession>
<dbReference type="InterPro" id="IPR043502">
    <property type="entry name" value="DNA/RNA_pol_sf"/>
</dbReference>
<evidence type="ECO:0000256" key="1">
    <source>
        <dbReference type="SAM" id="MobiDB-lite"/>
    </source>
</evidence>
<feature type="domain" description="Reverse transcriptase Ty1/copia-type" evidence="2">
    <location>
        <begin position="221"/>
        <end position="460"/>
    </location>
</feature>
<dbReference type="InterPro" id="IPR013103">
    <property type="entry name" value="RVT_2"/>
</dbReference>
<feature type="compositionally biased region" description="Basic and acidic residues" evidence="1">
    <location>
        <begin position="36"/>
        <end position="51"/>
    </location>
</feature>
<feature type="non-terminal residue" evidence="3">
    <location>
        <position position="1"/>
    </location>
</feature>
<name>A0A699JVP3_TANCI</name>
<dbReference type="Pfam" id="PF07727">
    <property type="entry name" value="RVT_2"/>
    <property type="match status" value="1"/>
</dbReference>
<feature type="compositionally biased region" description="Basic and acidic residues" evidence="1">
    <location>
        <begin position="1"/>
        <end position="21"/>
    </location>
</feature>
<comment type="caution">
    <text evidence="3">The sequence shown here is derived from an EMBL/GenBank/DDBJ whole genome shotgun (WGS) entry which is preliminary data.</text>
</comment>
<reference evidence="3" key="1">
    <citation type="journal article" date="2019" name="Sci. Rep.">
        <title>Draft genome of Tanacetum cinerariifolium, the natural source of mosquito coil.</title>
        <authorList>
            <person name="Yamashiro T."/>
            <person name="Shiraishi A."/>
            <person name="Satake H."/>
            <person name="Nakayama K."/>
        </authorList>
    </citation>
    <scope>NUCLEOTIDE SEQUENCE</scope>
</reference>
<evidence type="ECO:0000259" key="2">
    <source>
        <dbReference type="Pfam" id="PF07727"/>
    </source>
</evidence>
<gene>
    <name evidence="3" type="ORF">Tci_628271</name>
</gene>
<dbReference type="SUPFAM" id="SSF56672">
    <property type="entry name" value="DNA/RNA polymerases"/>
    <property type="match status" value="1"/>
</dbReference>
<proteinExistence type="predicted"/>
<evidence type="ECO:0000313" key="3">
    <source>
        <dbReference type="EMBL" id="GFA56299.1"/>
    </source>
</evidence>
<organism evidence="3">
    <name type="scientific">Tanacetum cinerariifolium</name>
    <name type="common">Dalmatian daisy</name>
    <name type="synonym">Chrysanthemum cinerariifolium</name>
    <dbReference type="NCBI Taxonomy" id="118510"/>
    <lineage>
        <taxon>Eukaryota</taxon>
        <taxon>Viridiplantae</taxon>
        <taxon>Streptophyta</taxon>
        <taxon>Embryophyta</taxon>
        <taxon>Tracheophyta</taxon>
        <taxon>Spermatophyta</taxon>
        <taxon>Magnoliopsida</taxon>
        <taxon>eudicotyledons</taxon>
        <taxon>Gunneridae</taxon>
        <taxon>Pentapetalae</taxon>
        <taxon>asterids</taxon>
        <taxon>campanulids</taxon>
        <taxon>Asterales</taxon>
        <taxon>Asteraceae</taxon>
        <taxon>Asteroideae</taxon>
        <taxon>Anthemideae</taxon>
        <taxon>Anthemidinae</taxon>
        <taxon>Tanacetum</taxon>
    </lineage>
</organism>